<dbReference type="Ensembl" id="ENSMMOT00000003361.1">
    <property type="protein sequence ID" value="ENSMMOP00000003309.1"/>
    <property type="gene ID" value="ENSMMOG00000002651.1"/>
</dbReference>
<dbReference type="Pfam" id="PF00386">
    <property type="entry name" value="C1q"/>
    <property type="match status" value="1"/>
</dbReference>
<feature type="domain" description="C1q" evidence="6">
    <location>
        <begin position="110"/>
        <end position="246"/>
    </location>
</feature>
<dbReference type="Gene3D" id="2.60.120.40">
    <property type="match status" value="1"/>
</dbReference>
<keyword evidence="8" id="KW-1185">Reference proteome</keyword>
<keyword evidence="2" id="KW-0964">Secreted</keyword>
<dbReference type="PRINTS" id="PR00007">
    <property type="entry name" value="COMPLEMNTC1Q"/>
</dbReference>
<sequence>MRVGLGFLLLSLSLRGSGAQGGLTKASEITEVQKAPPRDAAEELTQQTLRQTTPDIWAEVRALRDRVVELRVELRIMTERMKESRSHVDDLKSQLLVNKGHMEQLQRENSEEPKVAFSTALTTTGTLGPYNTDITLKYSKVFTNVGNAYNPATGLFTAPVKGVYYFQFTVFGYHVCTIGVQVYKNSQQIMSNWEKNEEVSPEYLTNSLILELTAGDVFHLRLRSGLCIFDDTNNYSTFSGSLLFPL</sequence>
<evidence type="ECO:0000313" key="7">
    <source>
        <dbReference type="Ensembl" id="ENSMMOP00000003309.1"/>
    </source>
</evidence>
<dbReference type="PANTHER" id="PTHR22923">
    <property type="entry name" value="CEREBELLIN-RELATED"/>
    <property type="match status" value="1"/>
</dbReference>
<evidence type="ECO:0000256" key="5">
    <source>
        <dbReference type="SAM" id="SignalP"/>
    </source>
</evidence>
<dbReference type="OMA" id="VQMESQM"/>
<name>A0A3Q3W4C6_MOLML</name>
<dbReference type="InterPro" id="IPR050822">
    <property type="entry name" value="Cerebellin_Synaptic_Org"/>
</dbReference>
<evidence type="ECO:0000256" key="2">
    <source>
        <dbReference type="ARBA" id="ARBA00022525"/>
    </source>
</evidence>
<evidence type="ECO:0000256" key="3">
    <source>
        <dbReference type="ARBA" id="ARBA00022729"/>
    </source>
</evidence>
<evidence type="ECO:0000256" key="4">
    <source>
        <dbReference type="SAM" id="Coils"/>
    </source>
</evidence>
<accession>A0A3Q3W4C6</accession>
<dbReference type="Proteomes" id="UP000261620">
    <property type="component" value="Unplaced"/>
</dbReference>
<keyword evidence="4" id="KW-0175">Coiled coil</keyword>
<dbReference type="PROSITE" id="PS50871">
    <property type="entry name" value="C1Q"/>
    <property type="match status" value="1"/>
</dbReference>
<organism evidence="7 8">
    <name type="scientific">Mola mola</name>
    <name type="common">Ocean sunfish</name>
    <name type="synonym">Tetraodon mola</name>
    <dbReference type="NCBI Taxonomy" id="94237"/>
    <lineage>
        <taxon>Eukaryota</taxon>
        <taxon>Metazoa</taxon>
        <taxon>Chordata</taxon>
        <taxon>Craniata</taxon>
        <taxon>Vertebrata</taxon>
        <taxon>Euteleostomi</taxon>
        <taxon>Actinopterygii</taxon>
        <taxon>Neopterygii</taxon>
        <taxon>Teleostei</taxon>
        <taxon>Neoteleostei</taxon>
        <taxon>Acanthomorphata</taxon>
        <taxon>Eupercaria</taxon>
        <taxon>Tetraodontiformes</taxon>
        <taxon>Molidae</taxon>
        <taxon>Mola</taxon>
    </lineage>
</organism>
<keyword evidence="3 5" id="KW-0732">Signal</keyword>
<dbReference type="GO" id="GO:0005576">
    <property type="term" value="C:extracellular region"/>
    <property type="evidence" value="ECO:0007669"/>
    <property type="project" value="UniProtKB-SubCell"/>
</dbReference>
<protein>
    <recommendedName>
        <fullName evidence="6">C1q domain-containing protein</fullName>
    </recommendedName>
</protein>
<evidence type="ECO:0000256" key="1">
    <source>
        <dbReference type="ARBA" id="ARBA00004613"/>
    </source>
</evidence>
<feature type="coiled-coil region" evidence="4">
    <location>
        <begin position="60"/>
        <end position="94"/>
    </location>
</feature>
<dbReference type="SMART" id="SM00110">
    <property type="entry name" value="C1Q"/>
    <property type="match status" value="1"/>
</dbReference>
<dbReference type="PANTHER" id="PTHR22923:SF102">
    <property type="entry name" value="CEREBELLIN 13-RELATED"/>
    <property type="match status" value="1"/>
</dbReference>
<feature type="chain" id="PRO_5018772444" description="C1q domain-containing protein" evidence="5">
    <location>
        <begin position="20"/>
        <end position="246"/>
    </location>
</feature>
<reference evidence="7" key="1">
    <citation type="submission" date="2025-08" db="UniProtKB">
        <authorList>
            <consortium name="Ensembl"/>
        </authorList>
    </citation>
    <scope>IDENTIFICATION</scope>
</reference>
<evidence type="ECO:0000313" key="8">
    <source>
        <dbReference type="Proteomes" id="UP000261620"/>
    </source>
</evidence>
<comment type="subcellular location">
    <subcellularLocation>
        <location evidence="1">Secreted</location>
    </subcellularLocation>
</comment>
<dbReference type="SUPFAM" id="SSF49842">
    <property type="entry name" value="TNF-like"/>
    <property type="match status" value="1"/>
</dbReference>
<dbReference type="STRING" id="94237.ENSMMOP00000003309"/>
<reference evidence="7" key="2">
    <citation type="submission" date="2025-09" db="UniProtKB">
        <authorList>
            <consortium name="Ensembl"/>
        </authorList>
    </citation>
    <scope>IDENTIFICATION</scope>
</reference>
<dbReference type="AlphaFoldDB" id="A0A3Q3W4C6"/>
<proteinExistence type="predicted"/>
<evidence type="ECO:0000259" key="6">
    <source>
        <dbReference type="PROSITE" id="PS50871"/>
    </source>
</evidence>
<dbReference type="InterPro" id="IPR001073">
    <property type="entry name" value="C1q_dom"/>
</dbReference>
<feature type="signal peptide" evidence="5">
    <location>
        <begin position="1"/>
        <end position="19"/>
    </location>
</feature>
<dbReference type="InterPro" id="IPR008983">
    <property type="entry name" value="Tumour_necrosis_fac-like_dom"/>
</dbReference>